<comment type="caution">
    <text evidence="4">The sequence shown here is derived from an EMBL/GenBank/DDBJ whole genome shotgun (WGS) entry which is preliminary data.</text>
</comment>
<dbReference type="CDD" id="cd01908">
    <property type="entry name" value="YafJ"/>
    <property type="match status" value="1"/>
</dbReference>
<keyword evidence="1" id="KW-0315">Glutamine amidotransferase</keyword>
<evidence type="ECO:0000256" key="1">
    <source>
        <dbReference type="ARBA" id="ARBA00022962"/>
    </source>
</evidence>
<dbReference type="InterPro" id="IPR029055">
    <property type="entry name" value="Ntn_hydrolases_N"/>
</dbReference>
<dbReference type="Proteomes" id="UP001165065">
    <property type="component" value="Unassembled WGS sequence"/>
</dbReference>
<name>A0A9W7G2V8_9STRA</name>
<reference evidence="5" key="1">
    <citation type="journal article" date="2023" name="Commun. Biol.">
        <title>Genome analysis of Parmales, the sister group of diatoms, reveals the evolutionary specialization of diatoms from phago-mixotrophs to photoautotrophs.</title>
        <authorList>
            <person name="Ban H."/>
            <person name="Sato S."/>
            <person name="Yoshikawa S."/>
            <person name="Yamada K."/>
            <person name="Nakamura Y."/>
            <person name="Ichinomiya M."/>
            <person name="Sato N."/>
            <person name="Blanc-Mathieu R."/>
            <person name="Endo H."/>
            <person name="Kuwata A."/>
            <person name="Ogata H."/>
        </authorList>
    </citation>
    <scope>NUCLEOTIDE SEQUENCE [LARGE SCALE GENOMIC DNA]</scope>
</reference>
<protein>
    <recommendedName>
        <fullName evidence="3">Glutamine amidotransferase type-2 domain-containing protein</fullName>
    </recommendedName>
</protein>
<dbReference type="AlphaFoldDB" id="A0A9W7G2V8"/>
<dbReference type="InterPro" id="IPR026869">
    <property type="entry name" value="EgtC-like"/>
</dbReference>
<dbReference type="Pfam" id="PF13230">
    <property type="entry name" value="GATase_4"/>
    <property type="match status" value="3"/>
</dbReference>
<accession>A0A9W7G2V8</accession>
<feature type="region of interest" description="Disordered" evidence="2">
    <location>
        <begin position="388"/>
        <end position="415"/>
    </location>
</feature>
<dbReference type="SUPFAM" id="SSF56235">
    <property type="entry name" value="N-terminal nucleophile aminohydrolases (Ntn hydrolases)"/>
    <property type="match status" value="2"/>
</dbReference>
<feature type="region of interest" description="Disordered" evidence="2">
    <location>
        <begin position="133"/>
        <end position="165"/>
    </location>
</feature>
<dbReference type="InterPro" id="IPR017932">
    <property type="entry name" value="GATase_2_dom"/>
</dbReference>
<feature type="domain" description="Glutamine amidotransferase type-2" evidence="3">
    <location>
        <begin position="2"/>
        <end position="352"/>
    </location>
</feature>
<keyword evidence="5" id="KW-1185">Reference proteome</keyword>
<proteinExistence type="predicted"/>
<organism evidence="4 5">
    <name type="scientific">Triparma columacea</name>
    <dbReference type="NCBI Taxonomy" id="722753"/>
    <lineage>
        <taxon>Eukaryota</taxon>
        <taxon>Sar</taxon>
        <taxon>Stramenopiles</taxon>
        <taxon>Ochrophyta</taxon>
        <taxon>Bolidophyceae</taxon>
        <taxon>Parmales</taxon>
        <taxon>Triparmaceae</taxon>
        <taxon>Triparma</taxon>
    </lineage>
</organism>
<gene>
    <name evidence="4" type="ORF">TrCOL_g12890</name>
</gene>
<evidence type="ECO:0000256" key="2">
    <source>
        <dbReference type="SAM" id="MobiDB-lite"/>
    </source>
</evidence>
<dbReference type="PROSITE" id="PS51278">
    <property type="entry name" value="GATASE_TYPE_2"/>
    <property type="match status" value="1"/>
</dbReference>
<dbReference type="PANTHER" id="PTHR42824">
    <property type="entry name" value="GLUTAMINE AMIDOTRANSFERASE"/>
    <property type="match status" value="1"/>
</dbReference>
<evidence type="ECO:0000313" key="4">
    <source>
        <dbReference type="EMBL" id="GMI29854.1"/>
    </source>
</evidence>
<dbReference type="PANTHER" id="PTHR42824:SF1">
    <property type="entry name" value="GLUTAMINE AMIDOTRANSFERASE YAFJ-RELATED"/>
    <property type="match status" value="1"/>
</dbReference>
<evidence type="ECO:0000313" key="5">
    <source>
        <dbReference type="Proteomes" id="UP001165065"/>
    </source>
</evidence>
<dbReference type="Gene3D" id="3.60.20.10">
    <property type="entry name" value="Glutamine Phosphoribosylpyrophosphate, subunit 1, domain 1"/>
    <property type="match status" value="1"/>
</dbReference>
<dbReference type="OrthoDB" id="185546at2759"/>
<dbReference type="EMBL" id="BRYA01000689">
    <property type="protein sequence ID" value="GMI29854.1"/>
    <property type="molecule type" value="Genomic_DNA"/>
</dbReference>
<sequence>MCQLMGMNAARPTDFTFSFKGFTKRGGGTDKHADGWGLGVFQGKGLRTFIDPSPSCSSPIASLMCNLPVKTHNMLAHIRLATIGETCTENVHPFTRELWGINWCFAHNGDLPHFSHGQRPGLGRAFQLGLRPATPFSPTAPTPPRSSHPSSTDDPFPPPPLHRSPSFNFTELSPAACKTTMNARRVFNPVGTTDSEAVFVEIMNAIANHFDVSEGLPSSAELYDFVKVLCVEIVEGGNEYARLGGTEESRVEGGIEDQLPIFNFLLCCGEGVQFAFSYPGRRPGSTVWNGLHYLVRKPPFKPASLIDCDVAIDFADVTCEEDQVAVIATQPLTSDENWVEMEKGELILFEYGTPYSSSNMGSISQSVSWDVVDVTALQSDCVCDKDFSSPARNPELNPERRNRGSSMGSHSEGRE</sequence>
<evidence type="ECO:0000259" key="3">
    <source>
        <dbReference type="PROSITE" id="PS51278"/>
    </source>
</evidence>